<dbReference type="Proteomes" id="UP000724149">
    <property type="component" value="Unassembled WGS sequence"/>
</dbReference>
<evidence type="ECO:0000313" key="1">
    <source>
        <dbReference type="EMBL" id="MBM6923902.1"/>
    </source>
</evidence>
<dbReference type="RefSeq" id="WP_204721518.1">
    <property type="nucleotide sequence ID" value="NZ_JACSNR010000009.1"/>
</dbReference>
<keyword evidence="2" id="KW-1185">Reference proteome</keyword>
<reference evidence="1 2" key="1">
    <citation type="journal article" date="2021" name="Sci. Rep.">
        <title>The distribution of antibiotic resistance genes in chicken gut microbiota commensals.</title>
        <authorList>
            <person name="Juricova H."/>
            <person name="Matiasovicova J."/>
            <person name="Kubasova T."/>
            <person name="Cejkova D."/>
            <person name="Rychlik I."/>
        </authorList>
    </citation>
    <scope>NUCLEOTIDE SEQUENCE [LARGE SCALE GENOMIC DNA]</scope>
    <source>
        <strain evidence="1 2">An564</strain>
    </source>
</reference>
<proteinExistence type="predicted"/>
<evidence type="ECO:0000313" key="2">
    <source>
        <dbReference type="Proteomes" id="UP000724149"/>
    </source>
</evidence>
<name>A0ABS2GN37_9FIRM</name>
<accession>A0ABS2GN37</accession>
<comment type="caution">
    <text evidence="1">The sequence shown here is derived from an EMBL/GenBank/DDBJ whole genome shotgun (WGS) entry which is preliminary data.</text>
</comment>
<protein>
    <submittedName>
        <fullName evidence="1">Uncharacterized protein</fullName>
    </submittedName>
</protein>
<organism evidence="1 2">
    <name type="scientific">Hydrogenoanaerobacterium saccharovorans</name>
    <dbReference type="NCBI Taxonomy" id="474960"/>
    <lineage>
        <taxon>Bacteria</taxon>
        <taxon>Bacillati</taxon>
        <taxon>Bacillota</taxon>
        <taxon>Clostridia</taxon>
        <taxon>Eubacteriales</taxon>
        <taxon>Oscillospiraceae</taxon>
        <taxon>Hydrogenoanaerobacterium</taxon>
    </lineage>
</organism>
<gene>
    <name evidence="1" type="ORF">H9X81_09415</name>
</gene>
<dbReference type="EMBL" id="JACSNR010000009">
    <property type="protein sequence ID" value="MBM6923902.1"/>
    <property type="molecule type" value="Genomic_DNA"/>
</dbReference>
<sequence length="251" mass="27062">MVKRQFWTAFSLTLAVYLLGIAAAVWVIKPPEAPAAEPVREAVEYSPDPEEDLILLGVMEGEEPVVLLLGFFPAQERMAALALTGEDALSGTPDALQRELEERYSLTIDAWLSGEPESWQQLVQGLGAATLTLDQDSTVTLDGETVILRAGRQRLDSRLSMALFQSGSNHAGELAAAWCGVFCQSAEELGSEELFTRLNGGFETDLSYAEIARHIQGLGWLGEAKVPAQAADPDDPAGITALFARSEGTNR</sequence>